<reference evidence="2 3" key="1">
    <citation type="submission" date="2024-01" db="EMBL/GenBank/DDBJ databases">
        <title>Genome assemblies of Stephania.</title>
        <authorList>
            <person name="Yang L."/>
        </authorList>
    </citation>
    <scope>NUCLEOTIDE SEQUENCE [LARGE SCALE GENOMIC DNA]</scope>
    <source>
        <strain evidence="2">JXDWG</strain>
        <tissue evidence="2">Leaf</tissue>
    </source>
</reference>
<dbReference type="Proteomes" id="UP001419268">
    <property type="component" value="Unassembled WGS sequence"/>
</dbReference>
<dbReference type="InterPro" id="IPR055482">
    <property type="entry name" value="DUF7054"/>
</dbReference>
<dbReference type="AlphaFoldDB" id="A0AAP0I194"/>
<keyword evidence="3" id="KW-1185">Reference proteome</keyword>
<evidence type="ECO:0000313" key="2">
    <source>
        <dbReference type="EMBL" id="KAK9106047.1"/>
    </source>
</evidence>
<evidence type="ECO:0000313" key="3">
    <source>
        <dbReference type="Proteomes" id="UP001419268"/>
    </source>
</evidence>
<comment type="caution">
    <text evidence="2">The sequence shown here is derived from an EMBL/GenBank/DDBJ whole genome shotgun (WGS) entry which is preliminary data.</text>
</comment>
<evidence type="ECO:0000259" key="1">
    <source>
        <dbReference type="Pfam" id="PF23156"/>
    </source>
</evidence>
<gene>
    <name evidence="2" type="ORF">Scep_022891</name>
</gene>
<proteinExistence type="predicted"/>
<dbReference type="InterPro" id="IPR040358">
    <property type="entry name" value="At4g22758-like"/>
</dbReference>
<name>A0AAP0I194_9MAGN</name>
<dbReference type="PANTHER" id="PTHR33270:SF18">
    <property type="entry name" value="OS02G0324700 PROTEIN"/>
    <property type="match status" value="1"/>
</dbReference>
<feature type="domain" description="DUF7054" evidence="1">
    <location>
        <begin position="16"/>
        <end position="97"/>
    </location>
</feature>
<organism evidence="2 3">
    <name type="scientific">Stephania cephalantha</name>
    <dbReference type="NCBI Taxonomy" id="152367"/>
    <lineage>
        <taxon>Eukaryota</taxon>
        <taxon>Viridiplantae</taxon>
        <taxon>Streptophyta</taxon>
        <taxon>Embryophyta</taxon>
        <taxon>Tracheophyta</taxon>
        <taxon>Spermatophyta</taxon>
        <taxon>Magnoliopsida</taxon>
        <taxon>Ranunculales</taxon>
        <taxon>Menispermaceae</taxon>
        <taxon>Menispermoideae</taxon>
        <taxon>Cissampelideae</taxon>
        <taxon>Stephania</taxon>
    </lineage>
</organism>
<protein>
    <recommendedName>
        <fullName evidence="1">DUF7054 domain-containing protein</fullName>
    </recommendedName>
</protein>
<accession>A0AAP0I194</accession>
<dbReference type="EMBL" id="JBBNAG010000009">
    <property type="protein sequence ID" value="KAK9106047.1"/>
    <property type="molecule type" value="Genomic_DNA"/>
</dbReference>
<dbReference type="PANTHER" id="PTHR33270">
    <property type="entry name" value="BNAC05G50380D PROTEIN"/>
    <property type="match status" value="1"/>
</dbReference>
<sequence>MFLQKSKKPSQNSACKRLLINVTVLGSAGPLRFFVTEEELVAAVIDTALRFYAREGRVPVLGSDFNNFLLYCANAGSEALNPWEAIGSLRGRNFVLCKKQREANEVAGEAAEAMINRKGSGSWKAWFNKSLNFKISSH</sequence>
<dbReference type="Pfam" id="PF23156">
    <property type="entry name" value="DUF7054"/>
    <property type="match status" value="1"/>
</dbReference>